<dbReference type="EMBL" id="OANU01000064">
    <property type="protein sequence ID" value="SNX49595.1"/>
    <property type="molecule type" value="Genomic_DNA"/>
</dbReference>
<gene>
    <name evidence="3" type="ORF">VTH8203_03243</name>
</gene>
<organism evidence="3 4">
    <name type="scientific">Vibrio thalassae</name>
    <dbReference type="NCBI Taxonomy" id="1243014"/>
    <lineage>
        <taxon>Bacteria</taxon>
        <taxon>Pseudomonadati</taxon>
        <taxon>Pseudomonadota</taxon>
        <taxon>Gammaproteobacteria</taxon>
        <taxon>Vibrionales</taxon>
        <taxon>Vibrionaceae</taxon>
        <taxon>Vibrio</taxon>
    </lineage>
</organism>
<sequence length="93" mass="10136">MSGNITAETLVVNGTVEGDCYVDQIQILSMGRVRGKIYSNNLTIEQGGQFFGETIELPNRANDETLLAEPPFDENAIEKLDDQSNSGDVKKTA</sequence>
<feature type="region of interest" description="Disordered" evidence="2">
    <location>
        <begin position="69"/>
        <end position="93"/>
    </location>
</feature>
<comment type="similarity">
    <text evidence="1">Belongs to the bactofilin family.</text>
</comment>
<evidence type="ECO:0000256" key="2">
    <source>
        <dbReference type="SAM" id="MobiDB-lite"/>
    </source>
</evidence>
<evidence type="ECO:0000313" key="3">
    <source>
        <dbReference type="EMBL" id="SNX49595.1"/>
    </source>
</evidence>
<dbReference type="PANTHER" id="PTHR35024:SF4">
    <property type="entry name" value="POLYMER-FORMING CYTOSKELETAL PROTEIN"/>
    <property type="match status" value="1"/>
</dbReference>
<name>A0A240ENL6_9VIBR</name>
<dbReference type="PANTHER" id="PTHR35024">
    <property type="entry name" value="HYPOTHETICAL CYTOSOLIC PROTEIN"/>
    <property type="match status" value="1"/>
</dbReference>
<reference evidence="4" key="1">
    <citation type="submission" date="2016-06" db="EMBL/GenBank/DDBJ databases">
        <authorList>
            <person name="Rodrigo-Torres L."/>
            <person name="Arahal R.D."/>
            <person name="Lucena T."/>
        </authorList>
    </citation>
    <scope>NUCLEOTIDE SEQUENCE [LARGE SCALE GENOMIC DNA]</scope>
    <source>
        <strain evidence="4">CECT8203</strain>
    </source>
</reference>
<dbReference type="Proteomes" id="UP000219336">
    <property type="component" value="Unassembled WGS sequence"/>
</dbReference>
<feature type="compositionally biased region" description="Basic and acidic residues" evidence="2">
    <location>
        <begin position="76"/>
        <end position="93"/>
    </location>
</feature>
<accession>A0A240ENL6</accession>
<dbReference type="InterPro" id="IPR007607">
    <property type="entry name" value="BacA/B"/>
</dbReference>
<keyword evidence="4" id="KW-1185">Reference proteome</keyword>
<dbReference type="Pfam" id="PF04519">
    <property type="entry name" value="Bactofilin"/>
    <property type="match status" value="1"/>
</dbReference>
<dbReference type="AlphaFoldDB" id="A0A240ENL6"/>
<evidence type="ECO:0000256" key="1">
    <source>
        <dbReference type="ARBA" id="ARBA00044755"/>
    </source>
</evidence>
<evidence type="ECO:0000313" key="4">
    <source>
        <dbReference type="Proteomes" id="UP000219336"/>
    </source>
</evidence>
<protein>
    <submittedName>
        <fullName evidence="3">Polymer-forming cytoskeletal</fullName>
    </submittedName>
</protein>
<proteinExistence type="inferred from homology"/>